<dbReference type="EMBL" id="CAJHNH020001738">
    <property type="protein sequence ID" value="CAG5124258.1"/>
    <property type="molecule type" value="Genomic_DNA"/>
</dbReference>
<feature type="compositionally biased region" description="Basic residues" evidence="1">
    <location>
        <begin position="196"/>
        <end position="214"/>
    </location>
</feature>
<name>A0A8S3Z7V1_9EUPU</name>
<feature type="compositionally biased region" description="Basic and acidic residues" evidence="1">
    <location>
        <begin position="177"/>
        <end position="186"/>
    </location>
</feature>
<feature type="region of interest" description="Disordered" evidence="1">
    <location>
        <begin position="177"/>
        <end position="237"/>
    </location>
</feature>
<evidence type="ECO:0000256" key="1">
    <source>
        <dbReference type="SAM" id="MobiDB-lite"/>
    </source>
</evidence>
<dbReference type="Proteomes" id="UP000678393">
    <property type="component" value="Unassembled WGS sequence"/>
</dbReference>
<feature type="non-terminal residue" evidence="2">
    <location>
        <position position="1"/>
    </location>
</feature>
<keyword evidence="3" id="KW-1185">Reference proteome</keyword>
<gene>
    <name evidence="2" type="ORF">CUNI_LOCUS9816</name>
</gene>
<protein>
    <submittedName>
        <fullName evidence="2">Uncharacterized protein</fullName>
    </submittedName>
</protein>
<organism evidence="2 3">
    <name type="scientific">Candidula unifasciata</name>
    <dbReference type="NCBI Taxonomy" id="100452"/>
    <lineage>
        <taxon>Eukaryota</taxon>
        <taxon>Metazoa</taxon>
        <taxon>Spiralia</taxon>
        <taxon>Lophotrochozoa</taxon>
        <taxon>Mollusca</taxon>
        <taxon>Gastropoda</taxon>
        <taxon>Heterobranchia</taxon>
        <taxon>Euthyneura</taxon>
        <taxon>Panpulmonata</taxon>
        <taxon>Eupulmonata</taxon>
        <taxon>Stylommatophora</taxon>
        <taxon>Helicina</taxon>
        <taxon>Helicoidea</taxon>
        <taxon>Geomitridae</taxon>
        <taxon>Candidula</taxon>
    </lineage>
</organism>
<reference evidence="2" key="1">
    <citation type="submission" date="2021-04" db="EMBL/GenBank/DDBJ databases">
        <authorList>
            <consortium name="Molecular Ecology Group"/>
        </authorList>
    </citation>
    <scope>NUCLEOTIDE SEQUENCE</scope>
</reference>
<comment type="caution">
    <text evidence="2">The sequence shown here is derived from an EMBL/GenBank/DDBJ whole genome shotgun (WGS) entry which is preliminary data.</text>
</comment>
<evidence type="ECO:0000313" key="2">
    <source>
        <dbReference type="EMBL" id="CAG5124258.1"/>
    </source>
</evidence>
<dbReference type="AlphaFoldDB" id="A0A8S3Z7V1"/>
<evidence type="ECO:0000313" key="3">
    <source>
        <dbReference type="Proteomes" id="UP000678393"/>
    </source>
</evidence>
<proteinExistence type="predicted"/>
<accession>A0A8S3Z7V1</accession>
<feature type="compositionally biased region" description="Polar residues" evidence="1">
    <location>
        <begin position="220"/>
        <end position="237"/>
    </location>
</feature>
<sequence length="237" mass="27329">LRQSHEYTGCVDSSPASKEHWMSSLHRGCLNKDTSDKYRLYSHLRALPSRNIPDANEVIKRKFTLRRSTLRNNADSHYDDESEIEANKSALSSVFLEDSTRPPEASEEVMPELFTVNEFFDYLWSDNWKEKICLRVVGGKLLKLLLTALYDLERRQKLHSHILRANLNNRRFVAKEGEESSRESSAIKHASSVFSQKRRSTLVKSKKSNRKKLSKNTNNDESANATNTSRVTKPQEK</sequence>
<feature type="non-terminal residue" evidence="2">
    <location>
        <position position="237"/>
    </location>
</feature>